<accession>A0ABD1V852</accession>
<gene>
    <name evidence="2" type="ORF">Adt_06871</name>
</gene>
<dbReference type="EMBL" id="JBFOLK010000002">
    <property type="protein sequence ID" value="KAL2533520.1"/>
    <property type="molecule type" value="Genomic_DNA"/>
</dbReference>
<dbReference type="InterPro" id="IPR040256">
    <property type="entry name" value="At4g02000-like"/>
</dbReference>
<proteinExistence type="predicted"/>
<dbReference type="PANTHER" id="PTHR31286">
    <property type="entry name" value="GLYCINE-RICH CELL WALL STRUCTURAL PROTEIN 1.8-LIKE"/>
    <property type="match status" value="1"/>
</dbReference>
<evidence type="ECO:0008006" key="4">
    <source>
        <dbReference type="Google" id="ProtNLM"/>
    </source>
</evidence>
<protein>
    <recommendedName>
        <fullName evidence="4">Zinc knuckle CX2CX4HX4C domain-containing protein</fullName>
    </recommendedName>
</protein>
<reference evidence="3" key="1">
    <citation type="submission" date="2024-07" db="EMBL/GenBank/DDBJ databases">
        <title>Two chromosome-level genome assemblies of Korean endemic species Abeliophyllum distichum and Forsythia ovata (Oleaceae).</title>
        <authorList>
            <person name="Jang H."/>
        </authorList>
    </citation>
    <scope>NUCLEOTIDE SEQUENCE [LARGE SCALE GENOMIC DNA]</scope>
</reference>
<dbReference type="Proteomes" id="UP001604336">
    <property type="component" value="Unassembled WGS sequence"/>
</dbReference>
<evidence type="ECO:0000256" key="1">
    <source>
        <dbReference type="SAM" id="MobiDB-lite"/>
    </source>
</evidence>
<sequence>MLGKPISTDKLTGCKERISYARALMEVDASVSLVRSVRINFPNGPYDQPIFFEHEPNFCSTCKVFGHSSQNCSLNKKEDLDIVKDFPVANNQSLVSEGIAATVHEVTSEAIAETNHDQSRKKTIEGGTLKSPAGKDDFTLVSRTKKQSNRTKGNHGNIPQHKVQLITGAASSKVPILEKEISSQKNSHVEKFPATVSIRTDKVKDNSRHKSS</sequence>
<dbReference type="PANTHER" id="PTHR31286:SF180">
    <property type="entry name" value="OS10G0362600 PROTEIN"/>
    <property type="match status" value="1"/>
</dbReference>
<organism evidence="2 3">
    <name type="scientific">Abeliophyllum distichum</name>
    <dbReference type="NCBI Taxonomy" id="126358"/>
    <lineage>
        <taxon>Eukaryota</taxon>
        <taxon>Viridiplantae</taxon>
        <taxon>Streptophyta</taxon>
        <taxon>Embryophyta</taxon>
        <taxon>Tracheophyta</taxon>
        <taxon>Spermatophyta</taxon>
        <taxon>Magnoliopsida</taxon>
        <taxon>eudicotyledons</taxon>
        <taxon>Gunneridae</taxon>
        <taxon>Pentapetalae</taxon>
        <taxon>asterids</taxon>
        <taxon>lamiids</taxon>
        <taxon>Lamiales</taxon>
        <taxon>Oleaceae</taxon>
        <taxon>Forsythieae</taxon>
        <taxon>Abeliophyllum</taxon>
    </lineage>
</organism>
<dbReference type="AlphaFoldDB" id="A0ABD1V852"/>
<evidence type="ECO:0000313" key="2">
    <source>
        <dbReference type="EMBL" id="KAL2533520.1"/>
    </source>
</evidence>
<name>A0ABD1V852_9LAMI</name>
<feature type="compositionally biased region" description="Basic and acidic residues" evidence="1">
    <location>
        <begin position="114"/>
        <end position="124"/>
    </location>
</feature>
<keyword evidence="3" id="KW-1185">Reference proteome</keyword>
<feature type="region of interest" description="Disordered" evidence="1">
    <location>
        <begin position="113"/>
        <end position="137"/>
    </location>
</feature>
<evidence type="ECO:0000313" key="3">
    <source>
        <dbReference type="Proteomes" id="UP001604336"/>
    </source>
</evidence>
<comment type="caution">
    <text evidence="2">The sequence shown here is derived from an EMBL/GenBank/DDBJ whole genome shotgun (WGS) entry which is preliminary data.</text>
</comment>